<evidence type="ECO:0000256" key="1">
    <source>
        <dbReference type="SAM" id="SignalP"/>
    </source>
</evidence>
<dbReference type="Proteomes" id="UP000447355">
    <property type="component" value="Unassembled WGS sequence"/>
</dbReference>
<dbReference type="InterPro" id="IPR057840">
    <property type="entry name" value="FimV_N"/>
</dbReference>
<proteinExistence type="predicted"/>
<feature type="non-terminal residue" evidence="3">
    <location>
        <position position="175"/>
    </location>
</feature>
<evidence type="ECO:0000313" key="3">
    <source>
        <dbReference type="EMBL" id="MYM98923.1"/>
    </source>
</evidence>
<feature type="chain" id="PRO_5032273404" evidence="1">
    <location>
        <begin position="34"/>
        <end position="175"/>
    </location>
</feature>
<name>A0A845GWV2_9BURK</name>
<protein>
    <submittedName>
        <fullName evidence="3">Pilus assembly protein FimV</fullName>
    </submittedName>
</protein>
<feature type="signal peptide" evidence="1">
    <location>
        <begin position="1"/>
        <end position="33"/>
    </location>
</feature>
<sequence>MHVPTRSSIVSFALKTLTGAVASAVLVAATANAAGLGKLTVQSSLGQPLRAEIELTAVSAEEAGGLVAKLAPAEAFRTANIDFNPTLLSLRFDVEQRNGRQVIRVTSTQPVNEPFVDMLLELTWTGGRMVREYTFLLDPADLRATQSPQVAAPVDLARNTAPAASVAPAAAPAAP</sequence>
<dbReference type="EMBL" id="WWCX01000168">
    <property type="protein sequence ID" value="MYM98923.1"/>
    <property type="molecule type" value="Genomic_DNA"/>
</dbReference>
<keyword evidence="1" id="KW-0732">Signal</keyword>
<dbReference type="AlphaFoldDB" id="A0A845GWV2"/>
<dbReference type="RefSeq" id="WP_371875173.1">
    <property type="nucleotide sequence ID" value="NZ_WWCX01000168.1"/>
</dbReference>
<gene>
    <name evidence="3" type="ORF">GTP90_34280</name>
</gene>
<feature type="domain" description="FimV N-terminal" evidence="2">
    <location>
        <begin position="34"/>
        <end position="139"/>
    </location>
</feature>
<reference evidence="3" key="1">
    <citation type="submission" date="2019-12" db="EMBL/GenBank/DDBJ databases">
        <title>Novel species isolated from a subtropical stream in China.</title>
        <authorList>
            <person name="Lu H."/>
        </authorList>
    </citation>
    <scope>NUCLEOTIDE SEQUENCE [LARGE SCALE GENOMIC DNA]</scope>
    <source>
        <strain evidence="3">FT81W</strain>
    </source>
</reference>
<organism evidence="3 4">
    <name type="scientific">Duganella vulcania</name>
    <dbReference type="NCBI Taxonomy" id="2692166"/>
    <lineage>
        <taxon>Bacteria</taxon>
        <taxon>Pseudomonadati</taxon>
        <taxon>Pseudomonadota</taxon>
        <taxon>Betaproteobacteria</taxon>
        <taxon>Burkholderiales</taxon>
        <taxon>Oxalobacteraceae</taxon>
        <taxon>Telluria group</taxon>
        <taxon>Duganella</taxon>
    </lineage>
</organism>
<evidence type="ECO:0000259" key="2">
    <source>
        <dbReference type="Pfam" id="PF25800"/>
    </source>
</evidence>
<accession>A0A845GWV2</accession>
<comment type="caution">
    <text evidence="3">The sequence shown here is derived from an EMBL/GenBank/DDBJ whole genome shotgun (WGS) entry which is preliminary data.</text>
</comment>
<dbReference type="Pfam" id="PF25800">
    <property type="entry name" value="FimV_N"/>
    <property type="match status" value="1"/>
</dbReference>
<evidence type="ECO:0000313" key="4">
    <source>
        <dbReference type="Proteomes" id="UP000447355"/>
    </source>
</evidence>